<gene>
    <name evidence="3" type="ORF">HID58_084932</name>
</gene>
<dbReference type="PANTHER" id="PTHR24221:SF489">
    <property type="entry name" value="ABC TRANSPORTER B FAMILY MEMBER 1"/>
    <property type="match status" value="1"/>
</dbReference>
<organism evidence="3 4">
    <name type="scientific">Brassica napus</name>
    <name type="common">Rape</name>
    <dbReference type="NCBI Taxonomy" id="3708"/>
    <lineage>
        <taxon>Eukaryota</taxon>
        <taxon>Viridiplantae</taxon>
        <taxon>Streptophyta</taxon>
        <taxon>Embryophyta</taxon>
        <taxon>Tracheophyta</taxon>
        <taxon>Spermatophyta</taxon>
        <taxon>Magnoliopsida</taxon>
        <taxon>eudicotyledons</taxon>
        <taxon>Gunneridae</taxon>
        <taxon>Pentapetalae</taxon>
        <taxon>rosids</taxon>
        <taxon>malvids</taxon>
        <taxon>Brassicales</taxon>
        <taxon>Brassicaceae</taxon>
        <taxon>Brassiceae</taxon>
        <taxon>Brassica</taxon>
    </lineage>
</organism>
<dbReference type="PANTHER" id="PTHR24221">
    <property type="entry name" value="ATP-BINDING CASSETTE SUB-FAMILY B"/>
    <property type="match status" value="1"/>
</dbReference>
<keyword evidence="4" id="KW-1185">Reference proteome</keyword>
<evidence type="ECO:0000259" key="2">
    <source>
        <dbReference type="Pfam" id="PF00005"/>
    </source>
</evidence>
<feature type="domain" description="ABC transporter" evidence="2">
    <location>
        <begin position="23"/>
        <end position="66"/>
    </location>
</feature>
<dbReference type="SUPFAM" id="SSF52540">
    <property type="entry name" value="P-loop containing nucleoside triphosphate hydrolases"/>
    <property type="match status" value="1"/>
</dbReference>
<accession>A0ABQ7XLB1</accession>
<dbReference type="InterPro" id="IPR003439">
    <property type="entry name" value="ABC_transporter-like_ATP-bd"/>
</dbReference>
<evidence type="ECO:0000313" key="3">
    <source>
        <dbReference type="EMBL" id="KAH0856671.1"/>
    </source>
</evidence>
<reference evidence="3 4" key="1">
    <citation type="submission" date="2021-05" db="EMBL/GenBank/DDBJ databases">
        <title>Genome Assembly of Synthetic Allotetraploid Brassica napus Reveals Homoeologous Exchanges between Subgenomes.</title>
        <authorList>
            <person name="Davis J.T."/>
        </authorList>
    </citation>
    <scope>NUCLEOTIDE SEQUENCE [LARGE SCALE GENOMIC DNA]</scope>
    <source>
        <strain evidence="4">cv. Da-Ae</strain>
        <tissue evidence="3">Seedling</tissue>
    </source>
</reference>
<feature type="compositionally biased region" description="Polar residues" evidence="1">
    <location>
        <begin position="96"/>
        <end position="112"/>
    </location>
</feature>
<feature type="region of interest" description="Disordered" evidence="1">
    <location>
        <begin position="96"/>
        <end position="168"/>
    </location>
</feature>
<evidence type="ECO:0000256" key="1">
    <source>
        <dbReference type="SAM" id="MobiDB-lite"/>
    </source>
</evidence>
<dbReference type="InterPro" id="IPR027417">
    <property type="entry name" value="P-loop_NTPase"/>
</dbReference>
<sequence>MCHRGRDHTSCDTSQRPQVHILTLPDGYKTYVGERGVQLSEGQKQRIAIARAFVRRAEIMLLDEGTSAVDAVSERSVQEALDQACSGFAAVRTHAAASTSPSLRINTGNQPSVHPDPPELTDSTSSPPPTVFDRSEPKFGEYQSTNRDLIRHHSSQSPRGRLCGNRHR</sequence>
<evidence type="ECO:0000313" key="4">
    <source>
        <dbReference type="Proteomes" id="UP000824890"/>
    </source>
</evidence>
<proteinExistence type="predicted"/>
<comment type="caution">
    <text evidence="3">The sequence shown here is derived from an EMBL/GenBank/DDBJ whole genome shotgun (WGS) entry which is preliminary data.</text>
</comment>
<dbReference type="Gene3D" id="3.40.50.300">
    <property type="entry name" value="P-loop containing nucleotide triphosphate hydrolases"/>
    <property type="match status" value="1"/>
</dbReference>
<name>A0ABQ7XLB1_BRANA</name>
<dbReference type="Pfam" id="PF00005">
    <property type="entry name" value="ABC_tran"/>
    <property type="match status" value="1"/>
</dbReference>
<dbReference type="Proteomes" id="UP000824890">
    <property type="component" value="Unassembled WGS sequence"/>
</dbReference>
<dbReference type="EMBL" id="JAGKQM010000019">
    <property type="protein sequence ID" value="KAH0856671.1"/>
    <property type="molecule type" value="Genomic_DNA"/>
</dbReference>
<dbReference type="InterPro" id="IPR039421">
    <property type="entry name" value="Type_1_exporter"/>
</dbReference>
<protein>
    <recommendedName>
        <fullName evidence="2">ABC transporter domain-containing protein</fullName>
    </recommendedName>
</protein>